<organism evidence="1">
    <name type="scientific">hydrothermal vent metagenome</name>
    <dbReference type="NCBI Taxonomy" id="652676"/>
    <lineage>
        <taxon>unclassified sequences</taxon>
        <taxon>metagenomes</taxon>
        <taxon>ecological metagenomes</taxon>
    </lineage>
</organism>
<proteinExistence type="predicted"/>
<reference evidence="1" key="1">
    <citation type="submission" date="2018-06" db="EMBL/GenBank/DDBJ databases">
        <authorList>
            <person name="Zhirakovskaya E."/>
        </authorList>
    </citation>
    <scope>NUCLEOTIDE SEQUENCE</scope>
</reference>
<dbReference type="AlphaFoldDB" id="A0A3B0TEU6"/>
<feature type="non-terminal residue" evidence="1">
    <location>
        <position position="1"/>
    </location>
</feature>
<dbReference type="EMBL" id="UOEN01000268">
    <property type="protein sequence ID" value="VAW15420.1"/>
    <property type="molecule type" value="Genomic_DNA"/>
</dbReference>
<accession>A0A3B0TEU6</accession>
<name>A0A3B0TEU6_9ZZZZ</name>
<evidence type="ECO:0000313" key="1">
    <source>
        <dbReference type="EMBL" id="VAW15420.1"/>
    </source>
</evidence>
<sequence>WKLENCKWLVCGCANREIEKIAMKNIAILFSIPRNKSAVLTKIFD</sequence>
<gene>
    <name evidence="1" type="ORF">MNBD_BACTEROID05-926</name>
</gene>
<protein>
    <submittedName>
        <fullName evidence="1">Uncharacterized protein</fullName>
    </submittedName>
</protein>